<dbReference type="Proteomes" id="UP000028090">
    <property type="component" value="Unassembled WGS sequence"/>
</dbReference>
<dbReference type="PANTHER" id="PTHR43273">
    <property type="entry name" value="ANAEROBIC SULFATASE-MATURATING ENZYME HOMOLOG ASLB-RELATED"/>
    <property type="match status" value="1"/>
</dbReference>
<dbReference type="GO" id="GO:0016491">
    <property type="term" value="F:oxidoreductase activity"/>
    <property type="evidence" value="ECO:0007669"/>
    <property type="project" value="InterPro"/>
</dbReference>
<accession>A0A081PUX0</accession>
<proteinExistence type="inferred from homology"/>
<dbReference type="PATRIC" id="fig|28037.95.peg.1053"/>
<gene>
    <name evidence="8" type="ORF">SK629_1121</name>
</gene>
<dbReference type="AlphaFoldDB" id="A0A081PUX0"/>
<dbReference type="InterPro" id="IPR013785">
    <property type="entry name" value="Aldolase_TIM"/>
</dbReference>
<dbReference type="UniPathway" id="UPA00782"/>
<comment type="cofactor">
    <cofactor evidence="1">
        <name>[4Fe-4S] cluster</name>
        <dbReference type="ChEBI" id="CHEBI:49883"/>
    </cofactor>
</comment>
<dbReference type="Gene3D" id="3.20.20.70">
    <property type="entry name" value="Aldolase class I"/>
    <property type="match status" value="1"/>
</dbReference>
<dbReference type="GO" id="GO:0046872">
    <property type="term" value="F:metal ion binding"/>
    <property type="evidence" value="ECO:0007669"/>
    <property type="project" value="UniProtKB-KW"/>
</dbReference>
<evidence type="ECO:0000256" key="5">
    <source>
        <dbReference type="ARBA" id="ARBA00023014"/>
    </source>
</evidence>
<name>A0A081PUX0_STRMT</name>
<dbReference type="PANTHER" id="PTHR43273:SF3">
    <property type="entry name" value="ANAEROBIC SULFATASE-MATURATING ENZYME HOMOLOG ASLB-RELATED"/>
    <property type="match status" value="1"/>
</dbReference>
<evidence type="ECO:0000256" key="4">
    <source>
        <dbReference type="ARBA" id="ARBA00023004"/>
    </source>
</evidence>
<keyword evidence="4" id="KW-0408">Iron</keyword>
<dbReference type="RefSeq" id="WP_042900954.1">
    <property type="nucleotide sequence ID" value="NZ_JPFU01000013.1"/>
</dbReference>
<dbReference type="NCBIfam" id="TIGR04085">
    <property type="entry name" value="rSAM_more_4Fe4S"/>
    <property type="match status" value="1"/>
</dbReference>
<dbReference type="OrthoDB" id="9808591at2"/>
<evidence type="ECO:0000313" key="8">
    <source>
        <dbReference type="EMBL" id="KEQ34493.1"/>
    </source>
</evidence>
<dbReference type="InterPro" id="IPR007197">
    <property type="entry name" value="rSAM"/>
</dbReference>
<evidence type="ECO:0000256" key="6">
    <source>
        <dbReference type="ARBA" id="ARBA00023601"/>
    </source>
</evidence>
<dbReference type="InterPro" id="IPR058240">
    <property type="entry name" value="rSAM_sf"/>
</dbReference>
<evidence type="ECO:0000259" key="7">
    <source>
        <dbReference type="PROSITE" id="PS51918"/>
    </source>
</evidence>
<dbReference type="InterPro" id="IPR023885">
    <property type="entry name" value="4Fe4S-binding_SPASM_dom"/>
</dbReference>
<evidence type="ECO:0000256" key="1">
    <source>
        <dbReference type="ARBA" id="ARBA00001966"/>
    </source>
</evidence>
<comment type="similarity">
    <text evidence="6">Belongs to the radical SAM superfamily. Anaerobic sulfatase-maturating enzyme family.</text>
</comment>
<keyword evidence="3" id="KW-0479">Metal-binding</keyword>
<organism evidence="8 9">
    <name type="scientific">Streptococcus mitis</name>
    <dbReference type="NCBI Taxonomy" id="28037"/>
    <lineage>
        <taxon>Bacteria</taxon>
        <taxon>Bacillati</taxon>
        <taxon>Bacillota</taxon>
        <taxon>Bacilli</taxon>
        <taxon>Lactobacillales</taxon>
        <taxon>Streptococcaceae</taxon>
        <taxon>Streptococcus</taxon>
        <taxon>Streptococcus mitis group</taxon>
    </lineage>
</organism>
<dbReference type="SUPFAM" id="SSF102114">
    <property type="entry name" value="Radical SAM enzymes"/>
    <property type="match status" value="1"/>
</dbReference>
<comment type="caution">
    <text evidence="8">The sequence shown here is derived from an EMBL/GenBank/DDBJ whole genome shotgun (WGS) entry which is preliminary data.</text>
</comment>
<dbReference type="CDD" id="cd01335">
    <property type="entry name" value="Radical_SAM"/>
    <property type="match status" value="1"/>
</dbReference>
<dbReference type="InterPro" id="IPR023867">
    <property type="entry name" value="Sulphatase_maturase_rSAM"/>
</dbReference>
<dbReference type="GO" id="GO:0051536">
    <property type="term" value="F:iron-sulfur cluster binding"/>
    <property type="evidence" value="ECO:0007669"/>
    <property type="project" value="UniProtKB-KW"/>
</dbReference>
<dbReference type="SFLD" id="SFLDG01067">
    <property type="entry name" value="SPASM/twitch_domain_containing"/>
    <property type="match status" value="1"/>
</dbReference>
<keyword evidence="5" id="KW-0411">Iron-sulfur</keyword>
<dbReference type="Pfam" id="PF04055">
    <property type="entry name" value="Radical_SAM"/>
    <property type="match status" value="1"/>
</dbReference>
<protein>
    <submittedName>
        <fullName evidence="8">Radical SAM additional 4Fe4S-binding domain protein</fullName>
    </submittedName>
</protein>
<evidence type="ECO:0000313" key="9">
    <source>
        <dbReference type="Proteomes" id="UP000028090"/>
    </source>
</evidence>
<evidence type="ECO:0000256" key="2">
    <source>
        <dbReference type="ARBA" id="ARBA00022691"/>
    </source>
</evidence>
<feature type="domain" description="Radical SAM core" evidence="7">
    <location>
        <begin position="73"/>
        <end position="306"/>
    </location>
</feature>
<sequence length="431" mass="50736">MKYSNYVIELKKENHTFLFNTKNNISLKIENKLLDKIEKDNHIKSEFESFLKSQDFDEKENELDKMIELFRKRDETTLRIIILAHGDCNFRCKYCYEKFSNCTITSQKTGIIDFVNQKLSEKNFEDLHVSWFGGEPLLGYRDILDLSKELIAISQKLGIRYHADMTTNGYLLNRTVLDRLVTECYVKTYQVTVDGSREGHDNQRILKNGHGSYDRIMKNLKNAINLESQFHVMIRLNVSQENYKNIEKFLLEDAQVFKNDKRFHLLFRNVGDWGCGDRKEGYEVKRFESDVSFELSKSAIKLGYRLFDDFVFRSNYSSCYAQKPNSYTIDTKGNLLKCTVSLYDEENKIGELGNSVINENNQKRWVHSYQFDSKCQKCQLLLVCKGGACPKRDIFNETSFEEKCFKMRRNIMNNFELSIYSNNINYELKAN</sequence>
<evidence type="ECO:0000256" key="3">
    <source>
        <dbReference type="ARBA" id="ARBA00022723"/>
    </source>
</evidence>
<dbReference type="SFLD" id="SFLDS00029">
    <property type="entry name" value="Radical_SAM"/>
    <property type="match status" value="1"/>
</dbReference>
<dbReference type="EMBL" id="JPFU01000013">
    <property type="protein sequence ID" value="KEQ34493.1"/>
    <property type="molecule type" value="Genomic_DNA"/>
</dbReference>
<keyword evidence="2" id="KW-0949">S-adenosyl-L-methionine</keyword>
<dbReference type="PROSITE" id="PS51918">
    <property type="entry name" value="RADICAL_SAM"/>
    <property type="match status" value="1"/>
</dbReference>
<reference evidence="8 9" key="1">
    <citation type="submission" date="2014-05" db="EMBL/GenBank/DDBJ databases">
        <authorList>
            <person name="Daugherty S.C."/>
            <person name="Tallon L.J."/>
            <person name="Sadzewicz L."/>
            <person name="Kilian M."/>
            <person name="Tettelin H."/>
        </authorList>
    </citation>
    <scope>NUCLEOTIDE SEQUENCE [LARGE SCALE GENOMIC DNA]</scope>
    <source>
        <strain evidence="8 9">SK629</strain>
    </source>
</reference>